<protein>
    <submittedName>
        <fullName evidence="2">Phage protein</fullName>
    </submittedName>
</protein>
<dbReference type="AlphaFoldDB" id="A0A7E4VXV6"/>
<evidence type="ECO:0000313" key="2">
    <source>
        <dbReference type="WBParaSite" id="Pan_g4603.t1"/>
    </source>
</evidence>
<keyword evidence="1" id="KW-1185">Reference proteome</keyword>
<reference evidence="2" key="2">
    <citation type="submission" date="2020-10" db="UniProtKB">
        <authorList>
            <consortium name="WormBaseParasite"/>
        </authorList>
    </citation>
    <scope>IDENTIFICATION</scope>
</reference>
<dbReference type="Proteomes" id="UP000492821">
    <property type="component" value="Unassembled WGS sequence"/>
</dbReference>
<name>A0A7E4VXV6_PANRE</name>
<proteinExistence type="predicted"/>
<reference evidence="1" key="1">
    <citation type="journal article" date="2013" name="Genetics">
        <title>The draft genome and transcriptome of Panagrellus redivivus are shaped by the harsh demands of a free-living lifestyle.</title>
        <authorList>
            <person name="Srinivasan J."/>
            <person name="Dillman A.R."/>
            <person name="Macchietto M.G."/>
            <person name="Heikkinen L."/>
            <person name="Lakso M."/>
            <person name="Fracchia K.M."/>
            <person name="Antoshechkin I."/>
            <person name="Mortazavi A."/>
            <person name="Wong G."/>
            <person name="Sternberg P.W."/>
        </authorList>
    </citation>
    <scope>NUCLEOTIDE SEQUENCE [LARGE SCALE GENOMIC DNA]</scope>
    <source>
        <strain evidence="1">MT8872</strain>
    </source>
</reference>
<accession>A0A7E4VXV6</accession>
<organism evidence="1 2">
    <name type="scientific">Panagrellus redivivus</name>
    <name type="common">Microworm</name>
    <dbReference type="NCBI Taxonomy" id="6233"/>
    <lineage>
        <taxon>Eukaryota</taxon>
        <taxon>Metazoa</taxon>
        <taxon>Ecdysozoa</taxon>
        <taxon>Nematoda</taxon>
        <taxon>Chromadorea</taxon>
        <taxon>Rhabditida</taxon>
        <taxon>Tylenchina</taxon>
        <taxon>Panagrolaimomorpha</taxon>
        <taxon>Panagrolaimoidea</taxon>
        <taxon>Panagrolaimidae</taxon>
        <taxon>Panagrellus</taxon>
    </lineage>
</organism>
<dbReference type="WBParaSite" id="Pan_g4603.t1">
    <property type="protein sequence ID" value="Pan_g4603.t1"/>
    <property type="gene ID" value="Pan_g4603"/>
</dbReference>
<evidence type="ECO:0000313" key="1">
    <source>
        <dbReference type="Proteomes" id="UP000492821"/>
    </source>
</evidence>
<sequence>MSIRSYNLVIPLISGKYNRLVIYGDFTWAQVKRLIHGNVKQIRIMSNVKVNQSEDDDVVNFVLSFSRGIDYK</sequence>